<protein>
    <submittedName>
        <fullName evidence="3">Uncharacterized protein</fullName>
    </submittedName>
</protein>
<reference evidence="3" key="1">
    <citation type="submission" date="2022-11" db="UniProtKB">
        <authorList>
            <consortium name="WormBaseParasite"/>
        </authorList>
    </citation>
    <scope>IDENTIFICATION</scope>
</reference>
<evidence type="ECO:0000256" key="1">
    <source>
        <dbReference type="SAM" id="MobiDB-lite"/>
    </source>
</evidence>
<name>A0A915JFY1_ROMCU</name>
<proteinExistence type="predicted"/>
<feature type="compositionally biased region" description="Polar residues" evidence="1">
    <location>
        <begin position="57"/>
        <end position="70"/>
    </location>
</feature>
<feature type="region of interest" description="Disordered" evidence="1">
    <location>
        <begin position="57"/>
        <end position="77"/>
    </location>
</feature>
<sequence length="77" mass="8867">MPDILSIDGNKPRQKSFTYLEAMKNSYRSQSDTDNICIPASNNLPILWRLHPAPKQHLNTTSKGCSQATRDQWLPYY</sequence>
<accession>A0A915JFY1</accession>
<dbReference type="WBParaSite" id="nRc.2.0.1.t24747-RA">
    <property type="protein sequence ID" value="nRc.2.0.1.t24747-RA"/>
    <property type="gene ID" value="nRc.2.0.1.g24747"/>
</dbReference>
<evidence type="ECO:0000313" key="3">
    <source>
        <dbReference type="WBParaSite" id="nRc.2.0.1.t24747-RA"/>
    </source>
</evidence>
<keyword evidence="2" id="KW-1185">Reference proteome</keyword>
<organism evidence="2 3">
    <name type="scientific">Romanomermis culicivorax</name>
    <name type="common">Nematode worm</name>
    <dbReference type="NCBI Taxonomy" id="13658"/>
    <lineage>
        <taxon>Eukaryota</taxon>
        <taxon>Metazoa</taxon>
        <taxon>Ecdysozoa</taxon>
        <taxon>Nematoda</taxon>
        <taxon>Enoplea</taxon>
        <taxon>Dorylaimia</taxon>
        <taxon>Mermithida</taxon>
        <taxon>Mermithoidea</taxon>
        <taxon>Mermithidae</taxon>
        <taxon>Romanomermis</taxon>
    </lineage>
</organism>
<dbReference type="AlphaFoldDB" id="A0A915JFY1"/>
<evidence type="ECO:0000313" key="2">
    <source>
        <dbReference type="Proteomes" id="UP000887565"/>
    </source>
</evidence>
<dbReference type="Proteomes" id="UP000887565">
    <property type="component" value="Unplaced"/>
</dbReference>